<proteinExistence type="predicted"/>
<dbReference type="EMBL" id="MZNU01000012">
    <property type="protein sequence ID" value="OWP07300.1"/>
    <property type="molecule type" value="Genomic_DNA"/>
</dbReference>
<organism evidence="1 2">
    <name type="scientific">Diplocarpon coronariae</name>
    <dbReference type="NCBI Taxonomy" id="2795749"/>
    <lineage>
        <taxon>Eukaryota</taxon>
        <taxon>Fungi</taxon>
        <taxon>Dikarya</taxon>
        <taxon>Ascomycota</taxon>
        <taxon>Pezizomycotina</taxon>
        <taxon>Leotiomycetes</taxon>
        <taxon>Helotiales</taxon>
        <taxon>Drepanopezizaceae</taxon>
        <taxon>Diplocarpon</taxon>
    </lineage>
</organism>
<accession>A0A218ZI19</accession>
<dbReference type="InParanoid" id="A0A218ZI19"/>
<keyword evidence="2" id="KW-1185">Reference proteome</keyword>
<evidence type="ECO:0000313" key="1">
    <source>
        <dbReference type="EMBL" id="OWP07300.1"/>
    </source>
</evidence>
<sequence length="48" mass="5589">MTLLEVRKEEIRSDEASLALISDRFDRYKFARSFDQPTANLGRGDKLE</sequence>
<dbReference type="Proteomes" id="UP000242519">
    <property type="component" value="Unassembled WGS sequence"/>
</dbReference>
<gene>
    <name evidence="1" type="ORF">B2J93_3047</name>
</gene>
<reference evidence="1 2" key="1">
    <citation type="submission" date="2017-04" db="EMBL/GenBank/DDBJ databases">
        <title>Draft genome sequence of Marssonina coronaria NL1: causal agent of apple blotch.</title>
        <authorList>
            <person name="Cheng Q."/>
        </authorList>
    </citation>
    <scope>NUCLEOTIDE SEQUENCE [LARGE SCALE GENOMIC DNA]</scope>
    <source>
        <strain evidence="1 2">NL1</strain>
    </source>
</reference>
<evidence type="ECO:0000313" key="2">
    <source>
        <dbReference type="Proteomes" id="UP000242519"/>
    </source>
</evidence>
<name>A0A218ZI19_9HELO</name>
<dbReference type="AlphaFoldDB" id="A0A218ZI19"/>
<comment type="caution">
    <text evidence="1">The sequence shown here is derived from an EMBL/GenBank/DDBJ whole genome shotgun (WGS) entry which is preliminary data.</text>
</comment>
<protein>
    <submittedName>
        <fullName evidence="1">Uncharacterized protein</fullName>
    </submittedName>
</protein>